<evidence type="ECO:0000313" key="2">
    <source>
        <dbReference type="EMBL" id="RVD88590.1"/>
    </source>
</evidence>
<evidence type="ECO:0000313" key="3">
    <source>
        <dbReference type="Proteomes" id="UP000283090"/>
    </source>
</evidence>
<gene>
    <name evidence="2" type="ORF">DFL_002769</name>
</gene>
<dbReference type="Proteomes" id="UP000283090">
    <property type="component" value="Unassembled WGS sequence"/>
</dbReference>
<accession>A0A437ACP9</accession>
<comment type="caution">
    <text evidence="2">The sequence shown here is derived from an EMBL/GenBank/DDBJ whole genome shotgun (WGS) entry which is preliminary data.</text>
</comment>
<dbReference type="RefSeq" id="XP_067494134.1">
    <property type="nucleotide sequence ID" value="XM_067631604.1"/>
</dbReference>
<feature type="compositionally biased region" description="Basic residues" evidence="1">
    <location>
        <begin position="57"/>
        <end position="67"/>
    </location>
</feature>
<sequence length="98" mass="11505">MDRARSKGPNSQESAFLKRQRWIFKTVDTVSDRGSGRRRQPFTLLSSRQPSSFVHLKGSRPQRHPEKKRVESKKIQGFVCDRRELRDSITQSIKMFSQ</sequence>
<keyword evidence="3" id="KW-1185">Reference proteome</keyword>
<proteinExistence type="predicted"/>
<dbReference type="GeneID" id="93585080"/>
<dbReference type="VEuPathDB" id="FungiDB:DFL_002769"/>
<protein>
    <submittedName>
        <fullName evidence="2">Uncharacterized protein</fullName>
    </submittedName>
</protein>
<dbReference type="EMBL" id="SAEB01000003">
    <property type="protein sequence ID" value="RVD88590.1"/>
    <property type="molecule type" value="Genomic_DNA"/>
</dbReference>
<dbReference type="AlphaFoldDB" id="A0A437ACP9"/>
<reference evidence="2 3" key="1">
    <citation type="submission" date="2019-01" db="EMBL/GenBank/DDBJ databases">
        <title>Intercellular communication is required for trap formation in the nematode-trapping fungus Duddingtonia flagrans.</title>
        <authorList>
            <person name="Youssar L."/>
            <person name="Wernet V."/>
            <person name="Hensel N."/>
            <person name="Hildebrandt H.-G."/>
            <person name="Fischer R."/>
        </authorList>
    </citation>
    <scope>NUCLEOTIDE SEQUENCE [LARGE SCALE GENOMIC DNA]</scope>
    <source>
        <strain evidence="2 3">CBS H-5679</strain>
    </source>
</reference>
<organism evidence="2 3">
    <name type="scientific">Arthrobotrys flagrans</name>
    <name type="common">Nematode-trapping fungus</name>
    <name type="synonym">Trichothecium flagrans</name>
    <dbReference type="NCBI Taxonomy" id="97331"/>
    <lineage>
        <taxon>Eukaryota</taxon>
        <taxon>Fungi</taxon>
        <taxon>Dikarya</taxon>
        <taxon>Ascomycota</taxon>
        <taxon>Pezizomycotina</taxon>
        <taxon>Orbiliomycetes</taxon>
        <taxon>Orbiliales</taxon>
        <taxon>Orbiliaceae</taxon>
        <taxon>Arthrobotrys</taxon>
    </lineage>
</organism>
<feature type="region of interest" description="Disordered" evidence="1">
    <location>
        <begin position="52"/>
        <end position="73"/>
    </location>
</feature>
<evidence type="ECO:0000256" key="1">
    <source>
        <dbReference type="SAM" id="MobiDB-lite"/>
    </source>
</evidence>
<name>A0A437ACP9_ARTFL</name>